<dbReference type="InterPro" id="IPR000477">
    <property type="entry name" value="RT_dom"/>
</dbReference>
<dbReference type="InterPro" id="IPR043128">
    <property type="entry name" value="Rev_trsase/Diguanyl_cyclase"/>
</dbReference>
<dbReference type="Proteomes" id="UP000281553">
    <property type="component" value="Unassembled WGS sequence"/>
</dbReference>
<dbReference type="InterPro" id="IPR050951">
    <property type="entry name" value="Retrovirus_Pol_polyprotein"/>
</dbReference>
<dbReference type="PANTHER" id="PTHR37984">
    <property type="entry name" value="PROTEIN CBG26694"/>
    <property type="match status" value="1"/>
</dbReference>
<organism evidence="2 3">
    <name type="scientific">Dibothriocephalus latus</name>
    <name type="common">Fish tapeworm</name>
    <name type="synonym">Diphyllobothrium latum</name>
    <dbReference type="NCBI Taxonomy" id="60516"/>
    <lineage>
        <taxon>Eukaryota</taxon>
        <taxon>Metazoa</taxon>
        <taxon>Spiralia</taxon>
        <taxon>Lophotrochozoa</taxon>
        <taxon>Platyhelminthes</taxon>
        <taxon>Cestoda</taxon>
        <taxon>Eucestoda</taxon>
        <taxon>Diphyllobothriidea</taxon>
        <taxon>Diphyllobothriidae</taxon>
        <taxon>Dibothriocephalus</taxon>
    </lineage>
</organism>
<dbReference type="Pfam" id="PF00078">
    <property type="entry name" value="RVT_1"/>
    <property type="match status" value="1"/>
</dbReference>
<dbReference type="Gene3D" id="3.30.70.270">
    <property type="match status" value="1"/>
</dbReference>
<proteinExistence type="predicted"/>
<name>A0A3P7NI36_DIBLA</name>
<dbReference type="PROSITE" id="PS50878">
    <property type="entry name" value="RT_POL"/>
    <property type="match status" value="1"/>
</dbReference>
<keyword evidence="3" id="KW-1185">Reference proteome</keyword>
<dbReference type="OrthoDB" id="6263243at2759"/>
<evidence type="ECO:0000313" key="3">
    <source>
        <dbReference type="Proteomes" id="UP000281553"/>
    </source>
</evidence>
<accession>A0A3P7NI36</accession>
<dbReference type="InterPro" id="IPR043502">
    <property type="entry name" value="DNA/RNA_pol_sf"/>
</dbReference>
<sequence length="225" mass="25304">MNAMLSIIPDTADYLDDIFIMGRSPAELQDRVCAVIERVQEYGFRLRAEKCQFFLESIKYLGFIFDATSRHPDPENILAIQRMLASKDLSQLRSQPTSTMGNYSPGYDFDIRYCRTTDFGQADALSHLICNHQEPEGDTVTAAISIEDGVRCQLSDAIRGIPVTATDIRRATELDPVFRQAISYVQTSWPISTLTGDLHQLFLRRASLSVVDSCIMFADRVVIPP</sequence>
<evidence type="ECO:0000259" key="1">
    <source>
        <dbReference type="PROSITE" id="PS50878"/>
    </source>
</evidence>
<feature type="domain" description="Reverse transcriptase" evidence="1">
    <location>
        <begin position="1"/>
        <end position="65"/>
    </location>
</feature>
<reference evidence="2 3" key="1">
    <citation type="submission" date="2018-11" db="EMBL/GenBank/DDBJ databases">
        <authorList>
            <consortium name="Pathogen Informatics"/>
        </authorList>
    </citation>
    <scope>NUCLEOTIDE SEQUENCE [LARGE SCALE GENOMIC DNA]</scope>
</reference>
<evidence type="ECO:0000313" key="2">
    <source>
        <dbReference type="EMBL" id="VDN09099.1"/>
    </source>
</evidence>
<dbReference type="PANTHER" id="PTHR37984:SF5">
    <property type="entry name" value="PROTEIN NYNRIN-LIKE"/>
    <property type="match status" value="1"/>
</dbReference>
<dbReference type="SUPFAM" id="SSF56672">
    <property type="entry name" value="DNA/RNA polymerases"/>
    <property type="match status" value="1"/>
</dbReference>
<protein>
    <recommendedName>
        <fullName evidence="1">Reverse transcriptase domain-containing protein</fullName>
    </recommendedName>
</protein>
<dbReference type="EMBL" id="UYRU01046398">
    <property type="protein sequence ID" value="VDN09099.1"/>
    <property type="molecule type" value="Genomic_DNA"/>
</dbReference>
<gene>
    <name evidence="2" type="ORF">DILT_LOCUS4930</name>
</gene>
<dbReference type="AlphaFoldDB" id="A0A3P7NI36"/>